<name>A0A165KJ80_EXIGL</name>
<gene>
    <name evidence="2" type="ORF">EXIGLDRAFT_765377</name>
</gene>
<evidence type="ECO:0000313" key="2">
    <source>
        <dbReference type="EMBL" id="KZV96416.1"/>
    </source>
</evidence>
<feature type="compositionally biased region" description="Basic and acidic residues" evidence="1">
    <location>
        <begin position="408"/>
        <end position="418"/>
    </location>
</feature>
<feature type="region of interest" description="Disordered" evidence="1">
    <location>
        <begin position="29"/>
        <end position="57"/>
    </location>
</feature>
<dbReference type="Proteomes" id="UP000077266">
    <property type="component" value="Unassembled WGS sequence"/>
</dbReference>
<dbReference type="EMBL" id="KV425943">
    <property type="protein sequence ID" value="KZV96416.1"/>
    <property type="molecule type" value="Genomic_DNA"/>
</dbReference>
<dbReference type="OrthoDB" id="3270336at2759"/>
<keyword evidence="3" id="KW-1185">Reference proteome</keyword>
<proteinExistence type="predicted"/>
<feature type="compositionally biased region" description="Basic and acidic residues" evidence="1">
    <location>
        <begin position="367"/>
        <end position="385"/>
    </location>
</feature>
<accession>A0A165KJ80</accession>
<evidence type="ECO:0000313" key="3">
    <source>
        <dbReference type="Proteomes" id="UP000077266"/>
    </source>
</evidence>
<protein>
    <submittedName>
        <fullName evidence="2">Uncharacterized protein</fullName>
    </submittedName>
</protein>
<dbReference type="AlphaFoldDB" id="A0A165KJ80"/>
<feature type="region of interest" description="Disordered" evidence="1">
    <location>
        <begin position="348"/>
        <end position="419"/>
    </location>
</feature>
<dbReference type="InParanoid" id="A0A165KJ80"/>
<evidence type="ECO:0000256" key="1">
    <source>
        <dbReference type="SAM" id="MobiDB-lite"/>
    </source>
</evidence>
<sequence length="742" mass="82770">MDPMTLFSRLLFAGGRPVFASRATLGGGGSPIAVPNLDDGTTDQRNEPRPRPAPFKDRQTFSVVHRCRDFRVFVGRNAPAPQIAEWPSSAPDPSLMASSDVVYPTPGWFVRDDPAPYAVDPFDGMGPPAAFAVNYSADYASSWHDSWVVETATGYFFKPVVANWISSFDSVLDRVLEALDNAPVRLGSPQPSASPEDLKGAWRAWAIEVRGLRAVVGFRLVGNEGWRDFSKAHPVLWEQLLAYSFFEGSMIGTWFADPVREKAFILYLIKIGVPVYYEWTAEMSRLERMKPLEPRGGMGIFEWVGDPSPFRAYKPEEEWAAYKMGYVPARETTTTTVAQLEELVARHVKRRLPPVPGQPSTDVPNEPPRRPPPAERHAGCEHDQRAPQSPRSGSPKRSLAERLSSPKLEQDGDKETNKIPESNVFVGYTAASAQGLAPQRSLLQRMQSPGADIQSEFGMTTTTFKGSTRSVFLTASGWVGLRWWNTPQTRITAPAIEFAFEGDHADEPRLIARGPENVLAFLRQLDEAERIVDHLQFLQVLLQHNIPFVTGIIVDQPDAGRTLASHDVPAEMRCLESMGYAAASAHWRKHATEVLKRPHGLRAARLAGGIYARVALELLPHEPFPLVPTDETYRFGCPDPVTVDGIALHDDWLSADEQKILLGYDWDSNPNSPRLLLPFPNFWDQYAGGAWMHWHDDWFVNRLSTMRLGGGGAHYLAYNGWSRALRTAETKFLDAKKKYDAA</sequence>
<feature type="compositionally biased region" description="Basic and acidic residues" evidence="1">
    <location>
        <begin position="42"/>
        <end position="57"/>
    </location>
</feature>
<organism evidence="2 3">
    <name type="scientific">Exidia glandulosa HHB12029</name>
    <dbReference type="NCBI Taxonomy" id="1314781"/>
    <lineage>
        <taxon>Eukaryota</taxon>
        <taxon>Fungi</taxon>
        <taxon>Dikarya</taxon>
        <taxon>Basidiomycota</taxon>
        <taxon>Agaricomycotina</taxon>
        <taxon>Agaricomycetes</taxon>
        <taxon>Auriculariales</taxon>
        <taxon>Exidiaceae</taxon>
        <taxon>Exidia</taxon>
    </lineage>
</organism>
<reference evidence="2 3" key="1">
    <citation type="journal article" date="2016" name="Mol. Biol. Evol.">
        <title>Comparative Genomics of Early-Diverging Mushroom-Forming Fungi Provides Insights into the Origins of Lignocellulose Decay Capabilities.</title>
        <authorList>
            <person name="Nagy L.G."/>
            <person name="Riley R."/>
            <person name="Tritt A."/>
            <person name="Adam C."/>
            <person name="Daum C."/>
            <person name="Floudas D."/>
            <person name="Sun H."/>
            <person name="Yadav J.S."/>
            <person name="Pangilinan J."/>
            <person name="Larsson K.H."/>
            <person name="Matsuura K."/>
            <person name="Barry K."/>
            <person name="Labutti K."/>
            <person name="Kuo R."/>
            <person name="Ohm R.A."/>
            <person name="Bhattacharya S.S."/>
            <person name="Shirouzu T."/>
            <person name="Yoshinaga Y."/>
            <person name="Martin F.M."/>
            <person name="Grigoriev I.V."/>
            <person name="Hibbett D.S."/>
        </authorList>
    </citation>
    <scope>NUCLEOTIDE SEQUENCE [LARGE SCALE GENOMIC DNA]</scope>
    <source>
        <strain evidence="2 3">HHB12029</strain>
    </source>
</reference>